<comment type="similarity">
    <text evidence="14">Belongs to the nematode receptor-like protein str family.</text>
</comment>
<feature type="transmembrane region" description="Helical" evidence="19">
    <location>
        <begin position="277"/>
        <end position="301"/>
    </location>
</feature>
<keyword evidence="9 19" id="KW-0472">Membrane</keyword>
<comment type="function">
    <text evidence="13">An odorant receptor which affects chemotaxis to the volatile odorant diacetyl. Specifies AWA neuronal cell fate via the odr-7 pathway.</text>
</comment>
<evidence type="ECO:0000256" key="1">
    <source>
        <dbReference type="ARBA" id="ARBA00004272"/>
    </source>
</evidence>
<evidence type="ECO:0000256" key="8">
    <source>
        <dbReference type="ARBA" id="ARBA00023069"/>
    </source>
</evidence>
<dbReference type="GO" id="GO:0042048">
    <property type="term" value="P:olfactory behavior"/>
    <property type="evidence" value="ECO:0007669"/>
    <property type="project" value="TreeGrafter"/>
</dbReference>
<reference evidence="20" key="1">
    <citation type="submission" date="2022-11" db="EMBL/GenBank/DDBJ databases">
        <authorList>
            <person name="Kikuchi T."/>
        </authorList>
    </citation>
    <scope>NUCLEOTIDE SEQUENCE</scope>
    <source>
        <strain evidence="20">PS1010</strain>
    </source>
</reference>
<keyword evidence="8" id="KW-0969">Cilium</keyword>
<keyword evidence="6" id="KW-0552">Olfaction</keyword>
<evidence type="ECO:0000256" key="9">
    <source>
        <dbReference type="ARBA" id="ARBA00023136"/>
    </source>
</evidence>
<keyword evidence="5 19" id="KW-0812">Transmembrane</keyword>
<evidence type="ECO:0000313" key="20">
    <source>
        <dbReference type="EMBL" id="CAI5449481.1"/>
    </source>
</evidence>
<evidence type="ECO:0000256" key="3">
    <source>
        <dbReference type="ARBA" id="ARBA00022500"/>
    </source>
</evidence>
<keyword evidence="11" id="KW-0325">Glycoprotein</keyword>
<dbReference type="Pfam" id="PF10326">
    <property type="entry name" value="7TM_GPCR_Str"/>
    <property type="match status" value="1"/>
</dbReference>
<dbReference type="GO" id="GO:0006935">
    <property type="term" value="P:chemotaxis"/>
    <property type="evidence" value="ECO:0007669"/>
    <property type="project" value="UniProtKB-KW"/>
</dbReference>
<evidence type="ECO:0000256" key="14">
    <source>
        <dbReference type="ARBA" id="ARBA00061678"/>
    </source>
</evidence>
<feature type="transmembrane region" description="Helical" evidence="19">
    <location>
        <begin position="88"/>
        <end position="115"/>
    </location>
</feature>
<evidence type="ECO:0000256" key="15">
    <source>
        <dbReference type="ARBA" id="ARBA00064300"/>
    </source>
</evidence>
<feature type="transmembrane region" description="Helical" evidence="19">
    <location>
        <begin position="194"/>
        <end position="222"/>
    </location>
</feature>
<evidence type="ECO:0000256" key="18">
    <source>
        <dbReference type="ARBA" id="ARBA00082489"/>
    </source>
</evidence>
<dbReference type="PANTHER" id="PTHR22943:SF39">
    <property type="entry name" value="SEVEN TM RECEPTOR"/>
    <property type="match status" value="1"/>
</dbReference>
<accession>A0A9P1IQW9</accession>
<dbReference type="OrthoDB" id="5811365at2759"/>
<feature type="transmembrane region" description="Helical" evidence="19">
    <location>
        <begin position="12"/>
        <end position="29"/>
    </location>
</feature>
<evidence type="ECO:0000256" key="11">
    <source>
        <dbReference type="ARBA" id="ARBA00023180"/>
    </source>
</evidence>
<dbReference type="Proteomes" id="UP001152747">
    <property type="component" value="Unassembled WGS sequence"/>
</dbReference>
<evidence type="ECO:0000256" key="4">
    <source>
        <dbReference type="ARBA" id="ARBA00022606"/>
    </source>
</evidence>
<comment type="subcellular location">
    <subcellularLocation>
        <location evidence="1">Cell projection</location>
        <location evidence="1">Cilium membrane</location>
        <topology evidence="1">Multi-pass membrane protein</topology>
    </subcellularLocation>
</comment>
<dbReference type="EMBL" id="CANHGI010000004">
    <property type="protein sequence ID" value="CAI5449481.1"/>
    <property type="molecule type" value="Genomic_DNA"/>
</dbReference>
<keyword evidence="12" id="KW-0966">Cell projection</keyword>
<proteinExistence type="inferred from homology"/>
<keyword evidence="3" id="KW-0145">Chemotaxis</keyword>
<feature type="transmembrane region" description="Helical" evidence="19">
    <location>
        <begin position="41"/>
        <end position="60"/>
    </location>
</feature>
<gene>
    <name evidence="20" type="ORF">CAMP_LOCUS12118</name>
</gene>
<evidence type="ECO:0000256" key="10">
    <source>
        <dbReference type="ARBA" id="ARBA00023170"/>
    </source>
</evidence>
<evidence type="ECO:0000256" key="2">
    <source>
        <dbReference type="ARBA" id="ARBA00022475"/>
    </source>
</evidence>
<comment type="subunit">
    <text evidence="15">Interacts with odr-4.</text>
</comment>
<evidence type="ECO:0000256" key="7">
    <source>
        <dbReference type="ARBA" id="ARBA00022989"/>
    </source>
</evidence>
<keyword evidence="7 19" id="KW-1133">Transmembrane helix</keyword>
<evidence type="ECO:0000256" key="19">
    <source>
        <dbReference type="SAM" id="Phobius"/>
    </source>
</evidence>
<keyword evidence="21" id="KW-1185">Reference proteome</keyword>
<evidence type="ECO:0000256" key="12">
    <source>
        <dbReference type="ARBA" id="ARBA00023273"/>
    </source>
</evidence>
<dbReference type="PANTHER" id="PTHR22943">
    <property type="entry name" value="7-TRANSMEMBRANE DOMAIN RECEPTOR C.ELEGANS"/>
    <property type="match status" value="1"/>
</dbReference>
<dbReference type="FunFam" id="1.20.1070.10:FF:000128">
    <property type="entry name" value="Seven TM Receptor"/>
    <property type="match status" value="1"/>
</dbReference>
<keyword evidence="2" id="KW-1003">Cell membrane</keyword>
<feature type="transmembrane region" description="Helical" evidence="19">
    <location>
        <begin position="127"/>
        <end position="152"/>
    </location>
</feature>
<keyword evidence="4" id="KW-0716">Sensory transduction</keyword>
<feature type="transmembrane region" description="Helical" evidence="19">
    <location>
        <begin position="243"/>
        <end position="271"/>
    </location>
</feature>
<evidence type="ECO:0000256" key="6">
    <source>
        <dbReference type="ARBA" id="ARBA00022725"/>
    </source>
</evidence>
<organism evidence="20 21">
    <name type="scientific">Caenorhabditis angaria</name>
    <dbReference type="NCBI Taxonomy" id="860376"/>
    <lineage>
        <taxon>Eukaryota</taxon>
        <taxon>Metazoa</taxon>
        <taxon>Ecdysozoa</taxon>
        <taxon>Nematoda</taxon>
        <taxon>Chromadorea</taxon>
        <taxon>Rhabditida</taxon>
        <taxon>Rhabditina</taxon>
        <taxon>Rhabditomorpha</taxon>
        <taxon>Rhabditoidea</taxon>
        <taxon>Rhabditidae</taxon>
        <taxon>Peloderinae</taxon>
        <taxon>Caenorhabditis</taxon>
    </lineage>
</organism>
<evidence type="ECO:0000256" key="16">
    <source>
        <dbReference type="ARBA" id="ARBA00067967"/>
    </source>
</evidence>
<protein>
    <recommendedName>
        <fullName evidence="16">Serpentine receptor class r-10</fullName>
    </recommendedName>
    <alternativeName>
        <fullName evidence="17">Odorant response abnormal protein 10</fullName>
    </alternativeName>
    <alternativeName>
        <fullName evidence="18">Olfactory receptor 10</fullName>
    </alternativeName>
</protein>
<name>A0A9P1IQW9_9PELO</name>
<dbReference type="SUPFAM" id="SSF81321">
    <property type="entry name" value="Family A G protein-coupled receptor-like"/>
    <property type="match status" value="1"/>
</dbReference>
<dbReference type="GO" id="GO:0060170">
    <property type="term" value="C:ciliary membrane"/>
    <property type="evidence" value="ECO:0007669"/>
    <property type="project" value="UniProtKB-SubCell"/>
</dbReference>
<evidence type="ECO:0000256" key="13">
    <source>
        <dbReference type="ARBA" id="ARBA00054965"/>
    </source>
</evidence>
<sequence>MFKEVKEWTQTISLYLSIFFNSILILLVLTKSPKKMGTYKFLMMYFSMVSINLSILDYFLNISTVNMSNCFIIFMQKDLNGLSQHLNHILLCVTCGFYSLIIAIIAVHFVFRYFAIERKGKLKYFRGIYLFAWLCIPIIFCAIWTATIYFFLTPGKLIEDEISSEVFKDYNLTIDQIVYVGGSWRDQNGEINTYIAKVSVIFGAIMTISVLTVSFFGFRIYHLIQNLIKKGRSEFTRNLQKQLYKALILQTIIPVIMLYLPVGCFIFLPFFVKHAKIVGNIVNIGYAIYPVLDPLPTLLIIDNYRRAILYVICFCPDQKVGPMERSNSESRATTTVDN</sequence>
<dbReference type="AlphaFoldDB" id="A0A9P1IQW9"/>
<keyword evidence="10" id="KW-0675">Receptor</keyword>
<evidence type="ECO:0000313" key="21">
    <source>
        <dbReference type="Proteomes" id="UP001152747"/>
    </source>
</evidence>
<dbReference type="GO" id="GO:0038022">
    <property type="term" value="F:G protein-coupled olfactory receptor activity"/>
    <property type="evidence" value="ECO:0007669"/>
    <property type="project" value="TreeGrafter"/>
</dbReference>
<dbReference type="InterPro" id="IPR019428">
    <property type="entry name" value="7TM_GPCR_serpentine_rcpt_Str"/>
</dbReference>
<evidence type="ECO:0000256" key="17">
    <source>
        <dbReference type="ARBA" id="ARBA00078653"/>
    </source>
</evidence>
<comment type="caution">
    <text evidence="20">The sequence shown here is derived from an EMBL/GenBank/DDBJ whole genome shotgun (WGS) entry which is preliminary data.</text>
</comment>
<evidence type="ECO:0000256" key="5">
    <source>
        <dbReference type="ARBA" id="ARBA00022692"/>
    </source>
</evidence>